<dbReference type="VEuPathDB" id="FungiDB:PHYBLDRAFT_171103"/>
<organism evidence="1 2">
    <name type="scientific">Phycomyces blakesleeanus (strain ATCC 8743b / DSM 1359 / FGSC 10004 / NBRC 33097 / NRRL 1555)</name>
    <dbReference type="NCBI Taxonomy" id="763407"/>
    <lineage>
        <taxon>Eukaryota</taxon>
        <taxon>Fungi</taxon>
        <taxon>Fungi incertae sedis</taxon>
        <taxon>Mucoromycota</taxon>
        <taxon>Mucoromycotina</taxon>
        <taxon>Mucoromycetes</taxon>
        <taxon>Mucorales</taxon>
        <taxon>Phycomycetaceae</taxon>
        <taxon>Phycomyces</taxon>
    </lineage>
</organism>
<dbReference type="Proteomes" id="UP000077315">
    <property type="component" value="Unassembled WGS sequence"/>
</dbReference>
<dbReference type="GeneID" id="28997416"/>
<evidence type="ECO:0008006" key="3">
    <source>
        <dbReference type="Google" id="ProtNLM"/>
    </source>
</evidence>
<gene>
    <name evidence="1" type="ORF">PHYBLDRAFT_171103</name>
</gene>
<evidence type="ECO:0000313" key="1">
    <source>
        <dbReference type="EMBL" id="OAD71041.1"/>
    </source>
</evidence>
<dbReference type="InterPro" id="IPR038279">
    <property type="entry name" value="Ndc10_dom2_sf"/>
</dbReference>
<protein>
    <recommendedName>
        <fullName evidence="3">Ndc10 domain-containing protein</fullName>
    </recommendedName>
</protein>
<sequence>MAGFWEKPFSLARNGVSPPMELQKMVFPWIEDYFGVGNAEWVAVCEKEMNEVDENKDEDENIINLEIDKEADSVEFVEEDGRLQRIILQDAAVYLYLNKENKYINTRNLPFSSNSFRMFQEDIVAVITSPSIGRLEEYESFVPSIVDTNKEIANRVTEQLAKDIKILMIQQQCLNSQMQLLMAINNASQSVNTNASLSQLPIFPVLSTTHSTSPFPFSTSAPFTLPPTQQPIAISAAPPSLNSNRHPIVLSKLKAKKKAR</sequence>
<evidence type="ECO:0000313" key="2">
    <source>
        <dbReference type="Proteomes" id="UP000077315"/>
    </source>
</evidence>
<proteinExistence type="predicted"/>
<reference evidence="2" key="1">
    <citation type="submission" date="2015-06" db="EMBL/GenBank/DDBJ databases">
        <title>Expansion of signal transduction pathways in fungi by whole-genome duplication.</title>
        <authorList>
            <consortium name="DOE Joint Genome Institute"/>
            <person name="Corrochano L.M."/>
            <person name="Kuo A."/>
            <person name="Marcet-Houben M."/>
            <person name="Polaino S."/>
            <person name="Salamov A."/>
            <person name="Villalobos J.M."/>
            <person name="Alvarez M.I."/>
            <person name="Avalos J."/>
            <person name="Benito E.P."/>
            <person name="Benoit I."/>
            <person name="Burger G."/>
            <person name="Camino L.P."/>
            <person name="Canovas D."/>
            <person name="Cerda-Olmedo E."/>
            <person name="Cheng J.-F."/>
            <person name="Dominguez A."/>
            <person name="Elias M."/>
            <person name="Eslava A.P."/>
            <person name="Glaser F."/>
            <person name="Grimwood J."/>
            <person name="Gutierrez G."/>
            <person name="Heitman J."/>
            <person name="Henrissat B."/>
            <person name="Iturriaga E.A."/>
            <person name="Lang B.F."/>
            <person name="Lavin J.L."/>
            <person name="Lee S."/>
            <person name="Li W."/>
            <person name="Lindquist E."/>
            <person name="Lopez-Garcia S."/>
            <person name="Luque E.M."/>
            <person name="Marcos A.T."/>
            <person name="Martin J."/>
            <person name="McCluskey K."/>
            <person name="Medina H.R."/>
            <person name="Miralles-Duran A."/>
            <person name="Miyazaki A."/>
            <person name="Munoz-Torres E."/>
            <person name="Oguiza J.A."/>
            <person name="Ohm R."/>
            <person name="Olmedo M."/>
            <person name="Orejas M."/>
            <person name="Ortiz-Castellanos L."/>
            <person name="Pisabarro A.G."/>
            <person name="Rodriguez-Romero J."/>
            <person name="Ruiz-Herrera J."/>
            <person name="Ruiz-Vazquez R."/>
            <person name="Sanz C."/>
            <person name="Schackwitz W."/>
            <person name="Schmutz J."/>
            <person name="Shahriari M."/>
            <person name="Shelest E."/>
            <person name="Silva-Franco F."/>
            <person name="Soanes D."/>
            <person name="Syed K."/>
            <person name="Tagua V.G."/>
            <person name="Talbot N.J."/>
            <person name="Thon M."/>
            <person name="De vries R.P."/>
            <person name="Wiebenga A."/>
            <person name="Yadav J.S."/>
            <person name="Braun E.L."/>
            <person name="Baker S."/>
            <person name="Garre V."/>
            <person name="Horwitz B."/>
            <person name="Torres-Martinez S."/>
            <person name="Idnurm A."/>
            <person name="Herrera-Estrella A."/>
            <person name="Gabaldon T."/>
            <person name="Grigoriev I.V."/>
        </authorList>
    </citation>
    <scope>NUCLEOTIDE SEQUENCE [LARGE SCALE GENOMIC DNA]</scope>
    <source>
        <strain evidence="2">NRRL 1555(-)</strain>
    </source>
</reference>
<keyword evidence="2" id="KW-1185">Reference proteome</keyword>
<dbReference type="STRING" id="763407.A0A163A4K3"/>
<dbReference type="Gene3D" id="1.10.443.20">
    <property type="entry name" value="Centromere DNA-binding protein complex CBF3 subunit, domain 2"/>
    <property type="match status" value="1"/>
</dbReference>
<accession>A0A163A4K3</accession>
<dbReference type="OrthoDB" id="2288587at2759"/>
<dbReference type="AlphaFoldDB" id="A0A163A4K3"/>
<name>A0A163A4K3_PHYB8</name>
<dbReference type="RefSeq" id="XP_018289081.1">
    <property type="nucleotide sequence ID" value="XM_018436510.1"/>
</dbReference>
<dbReference type="EMBL" id="KV440987">
    <property type="protein sequence ID" value="OAD71041.1"/>
    <property type="molecule type" value="Genomic_DNA"/>
</dbReference>
<dbReference type="GO" id="GO:0003677">
    <property type="term" value="F:DNA binding"/>
    <property type="evidence" value="ECO:0007669"/>
    <property type="project" value="InterPro"/>
</dbReference>
<dbReference type="InParanoid" id="A0A163A4K3"/>